<accession>A0ABU6T742</accession>
<sequence>METKISPRETDETAGDVETRISTVKNYEAWMTHGGTRLATTRHVSGGQRTVKEGGSGSDRGVRGRGFWVGMKTRVACGSIMGRNDMRVVSENSGSRSRVGLTWVNSNKN</sequence>
<organism evidence="2 3">
    <name type="scientific">Stylosanthes scabra</name>
    <dbReference type="NCBI Taxonomy" id="79078"/>
    <lineage>
        <taxon>Eukaryota</taxon>
        <taxon>Viridiplantae</taxon>
        <taxon>Streptophyta</taxon>
        <taxon>Embryophyta</taxon>
        <taxon>Tracheophyta</taxon>
        <taxon>Spermatophyta</taxon>
        <taxon>Magnoliopsida</taxon>
        <taxon>eudicotyledons</taxon>
        <taxon>Gunneridae</taxon>
        <taxon>Pentapetalae</taxon>
        <taxon>rosids</taxon>
        <taxon>fabids</taxon>
        <taxon>Fabales</taxon>
        <taxon>Fabaceae</taxon>
        <taxon>Papilionoideae</taxon>
        <taxon>50 kb inversion clade</taxon>
        <taxon>dalbergioids sensu lato</taxon>
        <taxon>Dalbergieae</taxon>
        <taxon>Pterocarpus clade</taxon>
        <taxon>Stylosanthes</taxon>
    </lineage>
</organism>
<dbReference type="EMBL" id="JASCZI010090667">
    <property type="protein sequence ID" value="MED6144527.1"/>
    <property type="molecule type" value="Genomic_DNA"/>
</dbReference>
<reference evidence="2 3" key="1">
    <citation type="journal article" date="2023" name="Plants (Basel)">
        <title>Bridging the Gap: Combining Genomics and Transcriptomics Approaches to Understand Stylosanthes scabra, an Orphan Legume from the Brazilian Caatinga.</title>
        <authorList>
            <person name="Ferreira-Neto J.R.C."/>
            <person name="da Silva M.D."/>
            <person name="Binneck E."/>
            <person name="de Melo N.F."/>
            <person name="da Silva R.H."/>
            <person name="de Melo A.L.T.M."/>
            <person name="Pandolfi V."/>
            <person name="Bustamante F.O."/>
            <person name="Brasileiro-Vidal A.C."/>
            <person name="Benko-Iseppon A.M."/>
        </authorList>
    </citation>
    <scope>NUCLEOTIDE SEQUENCE [LARGE SCALE GENOMIC DNA]</scope>
    <source>
        <tissue evidence="2">Leaves</tissue>
    </source>
</reference>
<evidence type="ECO:0000313" key="2">
    <source>
        <dbReference type="EMBL" id="MED6144527.1"/>
    </source>
</evidence>
<evidence type="ECO:0000256" key="1">
    <source>
        <dbReference type="SAM" id="MobiDB-lite"/>
    </source>
</evidence>
<protein>
    <submittedName>
        <fullName evidence="2">Uncharacterized protein</fullName>
    </submittedName>
</protein>
<gene>
    <name evidence="2" type="ORF">PIB30_016374</name>
</gene>
<proteinExistence type="predicted"/>
<feature type="region of interest" description="Disordered" evidence="1">
    <location>
        <begin position="44"/>
        <end position="64"/>
    </location>
</feature>
<comment type="caution">
    <text evidence="2">The sequence shown here is derived from an EMBL/GenBank/DDBJ whole genome shotgun (WGS) entry which is preliminary data.</text>
</comment>
<name>A0ABU6T742_9FABA</name>
<evidence type="ECO:0000313" key="3">
    <source>
        <dbReference type="Proteomes" id="UP001341840"/>
    </source>
</evidence>
<dbReference type="Proteomes" id="UP001341840">
    <property type="component" value="Unassembled WGS sequence"/>
</dbReference>
<keyword evidence="3" id="KW-1185">Reference proteome</keyword>